<dbReference type="EMBL" id="OCTY01000002">
    <property type="protein sequence ID" value="SOJ53339.1"/>
    <property type="molecule type" value="Genomic_DNA"/>
</dbReference>
<evidence type="ECO:0000313" key="2">
    <source>
        <dbReference type="Proteomes" id="UP000554965"/>
    </source>
</evidence>
<sequence>MVIQLLETDPVANEIQVGRAKFLRYAEARGEYDEVVTTLNGLDPHGN</sequence>
<name>A0A7Z7IH26_9MYCO</name>
<proteinExistence type="predicted"/>
<organism evidence="1 2">
    <name type="scientific">Mycobacterium simulans</name>
    <dbReference type="NCBI Taxonomy" id="627089"/>
    <lineage>
        <taxon>Bacteria</taxon>
        <taxon>Bacillati</taxon>
        <taxon>Actinomycetota</taxon>
        <taxon>Actinomycetes</taxon>
        <taxon>Mycobacteriales</taxon>
        <taxon>Mycobacteriaceae</taxon>
        <taxon>Mycobacterium</taxon>
    </lineage>
</organism>
<gene>
    <name evidence="1" type="ORF">MSIMFB_00840</name>
</gene>
<evidence type="ECO:0000313" key="1">
    <source>
        <dbReference type="EMBL" id="SOJ53339.1"/>
    </source>
</evidence>
<dbReference type="Proteomes" id="UP000554965">
    <property type="component" value="Unassembled WGS sequence"/>
</dbReference>
<reference evidence="1 2" key="1">
    <citation type="submission" date="2017-10" db="EMBL/GenBank/DDBJ databases">
        <authorList>
            <consortium name="Urmite Genomes"/>
        </authorList>
    </citation>
    <scope>NUCLEOTIDE SEQUENCE [LARGE SCALE GENOMIC DNA]</scope>
    <source>
        <strain evidence="1 2">FB-527</strain>
    </source>
</reference>
<accession>A0A7Z7IH26</accession>
<comment type="caution">
    <text evidence="1">The sequence shown here is derived from an EMBL/GenBank/DDBJ whole genome shotgun (WGS) entry which is preliminary data.</text>
</comment>
<dbReference type="RefSeq" id="WP_186241607.1">
    <property type="nucleotide sequence ID" value="NZ_OCTY01000002.1"/>
</dbReference>
<keyword evidence="2" id="KW-1185">Reference proteome</keyword>
<protein>
    <submittedName>
        <fullName evidence="1">Uncharacterized protein</fullName>
    </submittedName>
</protein>
<dbReference type="AlphaFoldDB" id="A0A7Z7IH26"/>